<name>A0A915D0B4_9BILA</name>
<keyword evidence="1" id="KW-0732">Signal</keyword>
<dbReference type="AlphaFoldDB" id="A0A915D0B4"/>
<evidence type="ECO:0000313" key="3">
    <source>
        <dbReference type="WBParaSite" id="jg14117"/>
    </source>
</evidence>
<dbReference type="Proteomes" id="UP000887574">
    <property type="component" value="Unplaced"/>
</dbReference>
<protein>
    <submittedName>
        <fullName evidence="3">Uncharacterized protein</fullName>
    </submittedName>
</protein>
<organism evidence="2 3">
    <name type="scientific">Ditylenchus dipsaci</name>
    <dbReference type="NCBI Taxonomy" id="166011"/>
    <lineage>
        <taxon>Eukaryota</taxon>
        <taxon>Metazoa</taxon>
        <taxon>Ecdysozoa</taxon>
        <taxon>Nematoda</taxon>
        <taxon>Chromadorea</taxon>
        <taxon>Rhabditida</taxon>
        <taxon>Tylenchina</taxon>
        <taxon>Tylenchomorpha</taxon>
        <taxon>Sphaerularioidea</taxon>
        <taxon>Anguinidae</taxon>
        <taxon>Anguininae</taxon>
        <taxon>Ditylenchus</taxon>
    </lineage>
</organism>
<dbReference type="WBParaSite" id="jg14117">
    <property type="protein sequence ID" value="jg14117"/>
    <property type="gene ID" value="jg14117"/>
</dbReference>
<keyword evidence="2" id="KW-1185">Reference proteome</keyword>
<feature type="signal peptide" evidence="1">
    <location>
        <begin position="1"/>
        <end position="25"/>
    </location>
</feature>
<evidence type="ECO:0000256" key="1">
    <source>
        <dbReference type="SAM" id="SignalP"/>
    </source>
</evidence>
<sequence>MSNECLLCCMLIFVALIVVAVLTAAFLEINQKADNIFSCDVNLLNATSSNRPKQAQSHAGIRHLFKLHINEEAEKAQEELLEESQQENEEVACSDDDMLMFDRECK</sequence>
<feature type="chain" id="PRO_5037667411" evidence="1">
    <location>
        <begin position="26"/>
        <end position="106"/>
    </location>
</feature>
<evidence type="ECO:0000313" key="2">
    <source>
        <dbReference type="Proteomes" id="UP000887574"/>
    </source>
</evidence>
<accession>A0A915D0B4</accession>
<proteinExistence type="predicted"/>
<reference evidence="3" key="1">
    <citation type="submission" date="2022-11" db="UniProtKB">
        <authorList>
            <consortium name="WormBaseParasite"/>
        </authorList>
    </citation>
    <scope>IDENTIFICATION</scope>
</reference>